<organism evidence="1 2">
    <name type="scientific">Paenibacillus mesotrionivorans</name>
    <dbReference type="NCBI Taxonomy" id="3160968"/>
    <lineage>
        <taxon>Bacteria</taxon>
        <taxon>Bacillati</taxon>
        <taxon>Bacillota</taxon>
        <taxon>Bacilli</taxon>
        <taxon>Bacillales</taxon>
        <taxon>Paenibacillaceae</taxon>
        <taxon>Paenibacillus</taxon>
    </lineage>
</organism>
<protein>
    <submittedName>
        <fullName evidence="1">HAD hydrolase family protein</fullName>
    </submittedName>
</protein>
<proteinExistence type="predicted"/>
<keyword evidence="2" id="KW-1185">Reference proteome</keyword>
<sequence>MGNAIPELKEFAAEITVSHDRDGVALVLESLLHELTRS</sequence>
<evidence type="ECO:0000313" key="2">
    <source>
        <dbReference type="Proteomes" id="UP001631969"/>
    </source>
</evidence>
<keyword evidence="1" id="KW-0378">Hydrolase</keyword>
<gene>
    <name evidence="1" type="ORF">ACI1P1_03395</name>
</gene>
<accession>A0ACC7NRZ2</accession>
<comment type="caution">
    <text evidence="1">The sequence shown here is derived from an EMBL/GenBank/DDBJ whole genome shotgun (WGS) entry which is preliminary data.</text>
</comment>
<name>A0ACC7NRZ2_9BACL</name>
<dbReference type="EMBL" id="JBJURJ010000002">
    <property type="protein sequence ID" value="MFM9327338.1"/>
    <property type="molecule type" value="Genomic_DNA"/>
</dbReference>
<reference evidence="1" key="1">
    <citation type="submission" date="2024-12" db="EMBL/GenBank/DDBJ databases">
        <authorList>
            <person name="Wu N."/>
        </authorList>
    </citation>
    <scope>NUCLEOTIDE SEQUENCE</scope>
    <source>
        <strain evidence="1">P15</strain>
    </source>
</reference>
<evidence type="ECO:0000313" key="1">
    <source>
        <dbReference type="EMBL" id="MFM9327338.1"/>
    </source>
</evidence>
<dbReference type="Proteomes" id="UP001631969">
    <property type="component" value="Unassembled WGS sequence"/>
</dbReference>